<evidence type="ECO:0000313" key="4">
    <source>
        <dbReference type="Proteomes" id="UP000479938"/>
    </source>
</evidence>
<evidence type="ECO:0000259" key="2">
    <source>
        <dbReference type="Pfam" id="PF13298"/>
    </source>
</evidence>
<accession>A0A6J4GBC3</accession>
<evidence type="ECO:0000313" key="3">
    <source>
        <dbReference type="EMBL" id="CAA9195629.1"/>
    </source>
</evidence>
<evidence type="ECO:0000256" key="1">
    <source>
        <dbReference type="SAM" id="MobiDB-lite"/>
    </source>
</evidence>
<feature type="compositionally biased region" description="Basic and acidic residues" evidence="1">
    <location>
        <begin position="8"/>
        <end position="22"/>
    </location>
</feature>
<feature type="domain" description="DNA ligase D 3'-phosphoesterase" evidence="2">
    <location>
        <begin position="34"/>
        <end position="62"/>
    </location>
</feature>
<dbReference type="PANTHER" id="PTHR39465">
    <property type="entry name" value="DNA LIGASE D, 3'-PHOSPHOESTERASE DOMAIN"/>
    <property type="match status" value="1"/>
</dbReference>
<protein>
    <submittedName>
        <fullName evidence="3">Multifunctional non-homologous end joining protein LigD</fullName>
    </submittedName>
</protein>
<proteinExistence type="predicted"/>
<dbReference type="Pfam" id="PF13298">
    <property type="entry name" value="LigD_N"/>
    <property type="match status" value="1"/>
</dbReference>
<dbReference type="Proteomes" id="UP000479938">
    <property type="component" value="Unassembled WGS sequence"/>
</dbReference>
<reference evidence="3 4" key="1">
    <citation type="submission" date="2020-02" db="EMBL/GenBank/DDBJ databases">
        <authorList>
            <person name="Criscuolo A."/>
        </authorList>
    </citation>
    <scope>NUCLEOTIDE SEQUENCE [LARGE SCALE GENOMIC DNA]</scope>
    <source>
        <strain evidence="3">CIP105534</strain>
    </source>
</reference>
<feature type="region of interest" description="Disordered" evidence="1">
    <location>
        <begin position="1"/>
        <end position="22"/>
    </location>
</feature>
<organism evidence="3 4">
    <name type="scientific">Flavobacterium bizetiae</name>
    <dbReference type="NCBI Taxonomy" id="2704140"/>
    <lineage>
        <taxon>Bacteria</taxon>
        <taxon>Pseudomonadati</taxon>
        <taxon>Bacteroidota</taxon>
        <taxon>Flavobacteriia</taxon>
        <taxon>Flavobacteriales</taxon>
        <taxon>Flavobacteriaceae</taxon>
        <taxon>Flavobacterium</taxon>
    </lineage>
</organism>
<dbReference type="EMBL" id="CADCSU010000043">
    <property type="protein sequence ID" value="CAA9195629.1"/>
    <property type="molecule type" value="Genomic_DNA"/>
</dbReference>
<name>A0A6J4GBC3_9FLAO</name>
<sequence length="62" mass="7143">MSLSKYNQKRDFKQTLEPKGKVEKSASKLIFVVQKHAASHLHYDFRLEMDGVLKSWAIPKGP</sequence>
<dbReference type="AlphaFoldDB" id="A0A6J4GBC3"/>
<dbReference type="PANTHER" id="PTHR39465:SF1">
    <property type="entry name" value="DNA LIGASE D 3'-PHOSPHOESTERASE DOMAIN-CONTAINING PROTEIN"/>
    <property type="match status" value="1"/>
</dbReference>
<dbReference type="InterPro" id="IPR014144">
    <property type="entry name" value="LigD_PE_domain"/>
</dbReference>
<keyword evidence="4" id="KW-1185">Reference proteome</keyword>
<gene>
    <name evidence="3" type="primary">ligD_1</name>
    <name evidence="3" type="ORF">FLA105534_00749</name>
</gene>